<dbReference type="CDD" id="cd01295">
    <property type="entry name" value="AdeC"/>
    <property type="match status" value="1"/>
</dbReference>
<dbReference type="Gene3D" id="3.20.20.140">
    <property type="entry name" value="Metal-dependent hydrolases"/>
    <property type="match status" value="1"/>
</dbReference>
<evidence type="ECO:0000259" key="9">
    <source>
        <dbReference type="Pfam" id="PF01979"/>
    </source>
</evidence>
<keyword evidence="4 8" id="KW-0378">Hydrolase</keyword>
<dbReference type="AlphaFoldDB" id="E1X4C4"/>
<dbReference type="GO" id="GO:0000034">
    <property type="term" value="F:adenine deaminase activity"/>
    <property type="evidence" value="ECO:0007669"/>
    <property type="project" value="UniProtKB-UniRule"/>
</dbReference>
<evidence type="ECO:0000313" key="11">
    <source>
        <dbReference type="EMBL" id="CBW27096.1"/>
    </source>
</evidence>
<feature type="domain" description="Adenine deaminase C-terminal" evidence="10">
    <location>
        <begin position="415"/>
        <end position="577"/>
    </location>
</feature>
<dbReference type="HOGENOM" id="CLU_027935_0_0_7"/>
<dbReference type="PATRIC" id="fig|862908.3.peg.2185"/>
<dbReference type="GO" id="GO:0006146">
    <property type="term" value="P:adenine catabolic process"/>
    <property type="evidence" value="ECO:0007669"/>
    <property type="project" value="InterPro"/>
</dbReference>
<evidence type="ECO:0000256" key="1">
    <source>
        <dbReference type="ARBA" id="ARBA00001936"/>
    </source>
</evidence>
<comment type="similarity">
    <text evidence="2 8">Belongs to the metallo-dependent hydrolases superfamily. Adenine deaminase family.</text>
</comment>
<name>E1X4C4_HALMS</name>
<protein>
    <recommendedName>
        <fullName evidence="7 8">Adenine deaminase</fullName>
        <shortName evidence="8">Adenase</shortName>
        <shortName evidence="8">Adenine aminase</shortName>
        <ecNumber evidence="3 8">3.5.4.2</ecNumber>
    </recommendedName>
</protein>
<dbReference type="Pfam" id="PF01979">
    <property type="entry name" value="Amidohydro_1"/>
    <property type="match status" value="1"/>
</dbReference>
<dbReference type="EMBL" id="FQ312005">
    <property type="protein sequence ID" value="CBW27096.1"/>
    <property type="molecule type" value="Genomic_DNA"/>
</dbReference>
<dbReference type="SUPFAM" id="SSF51556">
    <property type="entry name" value="Metallo-dependent hydrolases"/>
    <property type="match status" value="1"/>
</dbReference>
<feature type="domain" description="Amidohydrolase-related" evidence="9">
    <location>
        <begin position="80"/>
        <end position="359"/>
    </location>
</feature>
<accession>E1X4C4</accession>
<dbReference type="InterPro" id="IPR006679">
    <property type="entry name" value="Adenine_deam"/>
</dbReference>
<dbReference type="HAMAP" id="MF_01518">
    <property type="entry name" value="Adenine_deamin"/>
    <property type="match status" value="1"/>
</dbReference>
<dbReference type="InterPro" id="IPR032466">
    <property type="entry name" value="Metal_Hydrolase"/>
</dbReference>
<evidence type="ECO:0000256" key="6">
    <source>
        <dbReference type="ARBA" id="ARBA00047720"/>
    </source>
</evidence>
<dbReference type="eggNOG" id="COG1001">
    <property type="taxonomic scope" value="Bacteria"/>
</dbReference>
<evidence type="ECO:0000256" key="8">
    <source>
        <dbReference type="HAMAP-Rule" id="MF_01518"/>
    </source>
</evidence>
<dbReference type="InterPro" id="IPR006680">
    <property type="entry name" value="Amidohydro-rel"/>
</dbReference>
<dbReference type="PANTHER" id="PTHR11113">
    <property type="entry name" value="N-ACETYLGLUCOSAMINE-6-PHOSPHATE DEACETYLASE"/>
    <property type="match status" value="1"/>
</dbReference>
<dbReference type="InterPro" id="IPR026912">
    <property type="entry name" value="Adenine_deam_C"/>
</dbReference>
<reference evidence="12" key="1">
    <citation type="journal article" date="2013" name="ISME J.">
        <title>A small predatory core genome in the divergent marine Bacteriovorax marinus SJ and the terrestrial Bdellovibrio bacteriovorus.</title>
        <authorList>
            <person name="Crossman L.C."/>
            <person name="Chen H."/>
            <person name="Cerdeno-Tarraga A.M."/>
            <person name="Brooks K."/>
            <person name="Quail M.A."/>
            <person name="Pineiro S.A."/>
            <person name="Hobley L."/>
            <person name="Sockett R.E."/>
            <person name="Bentley S.D."/>
            <person name="Parkhill J."/>
            <person name="Williams H.N."/>
            <person name="Stine O.C."/>
        </authorList>
    </citation>
    <scope>NUCLEOTIDE SEQUENCE [LARGE SCALE GENOMIC DNA]</scope>
    <source>
        <strain evidence="12">ATCC BAA-682 / DSM 15412 / SJ</strain>
    </source>
</reference>
<dbReference type="STRING" id="862908.BMS_2296"/>
<dbReference type="NCBIfam" id="NF007457">
    <property type="entry name" value="PRK10027.1"/>
    <property type="match status" value="1"/>
</dbReference>
<organism evidence="11 12">
    <name type="scientific">Halobacteriovorax marinus (strain ATCC BAA-682 / DSM 15412 / SJ)</name>
    <name type="common">Bacteriovorax marinus</name>
    <dbReference type="NCBI Taxonomy" id="862908"/>
    <lineage>
        <taxon>Bacteria</taxon>
        <taxon>Pseudomonadati</taxon>
        <taxon>Bdellovibrionota</taxon>
        <taxon>Bacteriovoracia</taxon>
        <taxon>Bacteriovoracales</taxon>
        <taxon>Halobacteriovoraceae</taxon>
        <taxon>Halobacteriovorax</taxon>
    </lineage>
</organism>
<evidence type="ECO:0000256" key="2">
    <source>
        <dbReference type="ARBA" id="ARBA00006773"/>
    </source>
</evidence>
<dbReference type="Proteomes" id="UP000008963">
    <property type="component" value="Chromosome"/>
</dbReference>
<evidence type="ECO:0000256" key="7">
    <source>
        <dbReference type="ARBA" id="ARBA00069718"/>
    </source>
</evidence>
<dbReference type="NCBIfam" id="TIGR01178">
    <property type="entry name" value="ade"/>
    <property type="match status" value="1"/>
</dbReference>
<dbReference type="SUPFAM" id="SSF51338">
    <property type="entry name" value="Composite domain of metallo-dependent hydrolases"/>
    <property type="match status" value="1"/>
</dbReference>
<dbReference type="PANTHER" id="PTHR11113:SF2">
    <property type="entry name" value="ADENINE DEAMINASE"/>
    <property type="match status" value="1"/>
</dbReference>
<dbReference type="KEGG" id="bmx:BMS_2296"/>
<dbReference type="RefSeq" id="WP_014244873.1">
    <property type="nucleotide sequence ID" value="NC_016620.1"/>
</dbReference>
<evidence type="ECO:0000313" key="12">
    <source>
        <dbReference type="Proteomes" id="UP000008963"/>
    </source>
</evidence>
<evidence type="ECO:0000256" key="5">
    <source>
        <dbReference type="ARBA" id="ARBA00023211"/>
    </source>
</evidence>
<evidence type="ECO:0000256" key="3">
    <source>
        <dbReference type="ARBA" id="ARBA00012782"/>
    </source>
</evidence>
<sequence length="583" mass="64136">MIQSKSTQQLTREELKHVLSVARGDGEIDILIKNVKIMDLVNGEINESAIAIAGKTIAGTGLEYLDQKAKRVIDANGDVAVPGFIDGHLHIESSMMHPFEFERLTLPLGTTTAICDPHEITNVIGDKGFSWFLRCSELMKQNLFVQVSSCVPALPGFETNGGPFPLEKMKAYKNHPNVLGLAEMMNFPGVINAFDDVLDKVEEFQEMNLDGHCPLVRGKDLNAYIAAGIQNCHETITREEGKEKLSKGMALIIREGSVAKNLKTLAPLVTDFNSCQCLLCTDDRNPYEIFNEGHINYLVKKMINEIGIEPHVAYRLSSYSAAKHFGLKRLGLIAPGKQADIVLLSDYKNVEISDVLMKGLPVKEHKVEQSLSKNLEESKPPIENTMKRSPLGDKEIEFNFEQGTYNVIEIVKDEIITNHLKVNYDGEKFELDDIKKICVIERYGQNIKPALGLVKGAGLSTGAIASSVAHDSHNIIVIGEDESDMTVAANKLIEMGGGFCVVKDGKVIASLALPIAGLLSLESAEVLTEGIIELKKACKEVNVHLNEPFIQMAFLALPVIPSLKITDKGLVDVTKFEFIDLKD</sequence>
<comment type="cofactor">
    <cofactor evidence="1 8">
        <name>Mn(2+)</name>
        <dbReference type="ChEBI" id="CHEBI:29035"/>
    </cofactor>
</comment>
<comment type="catalytic activity">
    <reaction evidence="6 8">
        <text>adenine + H2O + H(+) = hypoxanthine + NH4(+)</text>
        <dbReference type="Rhea" id="RHEA:23688"/>
        <dbReference type="ChEBI" id="CHEBI:15377"/>
        <dbReference type="ChEBI" id="CHEBI:15378"/>
        <dbReference type="ChEBI" id="CHEBI:16708"/>
        <dbReference type="ChEBI" id="CHEBI:17368"/>
        <dbReference type="ChEBI" id="CHEBI:28938"/>
        <dbReference type="EC" id="3.5.4.2"/>
    </reaction>
</comment>
<dbReference type="InterPro" id="IPR011059">
    <property type="entry name" value="Metal-dep_hydrolase_composite"/>
</dbReference>
<dbReference type="Gene3D" id="2.30.40.10">
    <property type="entry name" value="Urease, subunit C, domain 1"/>
    <property type="match status" value="1"/>
</dbReference>
<evidence type="ECO:0000256" key="4">
    <source>
        <dbReference type="ARBA" id="ARBA00022801"/>
    </source>
</evidence>
<keyword evidence="12" id="KW-1185">Reference proteome</keyword>
<gene>
    <name evidence="8 11" type="primary">ade</name>
    <name evidence="11" type="ordered locus">BMS_2296</name>
</gene>
<proteinExistence type="inferred from homology"/>
<evidence type="ECO:0000259" key="10">
    <source>
        <dbReference type="Pfam" id="PF13382"/>
    </source>
</evidence>
<dbReference type="EC" id="3.5.4.2" evidence="3 8"/>
<keyword evidence="5 8" id="KW-0464">Manganese</keyword>
<dbReference type="Pfam" id="PF13382">
    <property type="entry name" value="Adenine_deam_C"/>
    <property type="match status" value="1"/>
</dbReference>
<dbReference type="FunFam" id="3.20.20.140:FF:000016">
    <property type="entry name" value="Adenine deaminase"/>
    <property type="match status" value="1"/>
</dbReference>